<evidence type="ECO:0000259" key="2">
    <source>
        <dbReference type="Pfam" id="PF14675"/>
    </source>
</evidence>
<accession>A0ABM4BIB0</accession>
<dbReference type="InterPro" id="IPR029312">
    <property type="entry name" value="FANCI_HD2"/>
</dbReference>
<evidence type="ECO:0000259" key="5">
    <source>
        <dbReference type="Pfam" id="PF14678"/>
    </source>
</evidence>
<evidence type="ECO:0000259" key="3">
    <source>
        <dbReference type="Pfam" id="PF14676"/>
    </source>
</evidence>
<evidence type="ECO:0000313" key="8">
    <source>
        <dbReference type="Proteomes" id="UP001652625"/>
    </source>
</evidence>
<organism evidence="8 9">
    <name type="scientific">Hydra vulgaris</name>
    <name type="common">Hydra</name>
    <name type="synonym">Hydra attenuata</name>
    <dbReference type="NCBI Taxonomy" id="6087"/>
    <lineage>
        <taxon>Eukaryota</taxon>
        <taxon>Metazoa</taxon>
        <taxon>Cnidaria</taxon>
        <taxon>Hydrozoa</taxon>
        <taxon>Hydroidolina</taxon>
        <taxon>Anthoathecata</taxon>
        <taxon>Aplanulata</taxon>
        <taxon>Hydridae</taxon>
        <taxon>Hydra</taxon>
    </lineage>
</organism>
<dbReference type="InterPro" id="IPR029313">
    <property type="entry name" value="FANCI_S3"/>
</dbReference>
<protein>
    <submittedName>
        <fullName evidence="9">Fanconi anemia group I protein isoform X4</fullName>
    </submittedName>
</protein>
<keyword evidence="8" id="KW-1185">Reference proteome</keyword>
<feature type="domain" description="FANCI helical" evidence="6">
    <location>
        <begin position="284"/>
        <end position="365"/>
    </location>
</feature>
<feature type="domain" description="FANCI helical" evidence="7">
    <location>
        <begin position="558"/>
        <end position="782"/>
    </location>
</feature>
<dbReference type="InterPro" id="IPR026171">
    <property type="entry name" value="FANCI"/>
</dbReference>
<evidence type="ECO:0000256" key="1">
    <source>
        <dbReference type="SAM" id="MobiDB-lite"/>
    </source>
</evidence>
<feature type="region of interest" description="Disordered" evidence="1">
    <location>
        <begin position="1288"/>
        <end position="1327"/>
    </location>
</feature>
<dbReference type="Pfam" id="PF14680">
    <property type="entry name" value="FANCI_HD2"/>
    <property type="match status" value="1"/>
</dbReference>
<gene>
    <name evidence="9" type="primary">LOC101235941</name>
</gene>
<proteinExistence type="predicted"/>
<name>A0ABM4BIB0_HYDVU</name>
<dbReference type="InterPro" id="IPR029315">
    <property type="entry name" value="FANCI_S2"/>
</dbReference>
<feature type="compositionally biased region" description="Low complexity" evidence="1">
    <location>
        <begin position="1292"/>
        <end position="1319"/>
    </location>
</feature>
<feature type="domain" description="FANCI solenoid 3" evidence="4">
    <location>
        <begin position="806"/>
        <end position="1025"/>
    </location>
</feature>
<feature type="domain" description="FANCI solenoid 2" evidence="3">
    <location>
        <begin position="379"/>
        <end position="535"/>
    </location>
</feature>
<dbReference type="RefSeq" id="XP_065648757.1">
    <property type="nucleotide sequence ID" value="XM_065792685.1"/>
</dbReference>
<evidence type="ECO:0000259" key="4">
    <source>
        <dbReference type="Pfam" id="PF14677"/>
    </source>
</evidence>
<dbReference type="Pfam" id="PF14676">
    <property type="entry name" value="FANCI_S2"/>
    <property type="match status" value="1"/>
</dbReference>
<evidence type="ECO:0000313" key="9">
    <source>
        <dbReference type="RefSeq" id="XP_065648757.1"/>
    </source>
</evidence>
<evidence type="ECO:0000259" key="6">
    <source>
        <dbReference type="Pfam" id="PF14679"/>
    </source>
</evidence>
<sequence length="1327" mass="150406">MTTSREALVNLCSENKPKIAISKILSSIKFEKIITFLNEEVASSSINVVILLKMLYEHFSTSDDALEKQIKITKEIFKQLNKKSFPTNFLAEVMACLLMQLDAIPSKYLVELADYFLSEIIQNVENELIFELFTKAVSNLMSFDVIPTVKGNVEPNEYLKMILNKLCDSNWKSDAVLFIVKVLRDLPLKEEQIHDMVQKIIKMFHDVPQDIIPQLIYHSLIFTSKSSKQELFKSVIEFFHLNSSANVDEDLNPFLRDTGDKKFKEVEKKTLERILFAAKHELTIGKDFIKLMKNEEALNENLLSPFCFGICLTLIGIHQLEEQIFDLLKSLIIKVFKEDEKRKKSKWVRDLFPSTIDLEKSLLKVATYCKTYWEDITLRMVDLGLVLIDNYTPKVGEHFSIHSNSTIPLQRSCLLGVKLLQSIFKDIEIARESIIEGILNVIVLKVQNDIKHYLDLLSLLVASVPQIVLDCISKFKDVFDYVSTLSVTTAEGLLKAVLPLMKVSLTIKDSLILVLKKSMFSKNLESRKIAVTGFLLILKHFRIDSEGGGFSLPSQIAFSQSYSCSQVVVSTQGRYNVAANEAFCLEILGSLKKCLSQDSYVRQQLYEGIYEVSCRNPQLSNSILDLLFSQFLKYFIRDPIILPPLDLNLCIGEEDEKAVILEPLPYLLHALQMCASKSAKRLDRDEDEDESLSHLLDDVEECLASLTKRLIKSSLEDFDMDKSTDLSGSSEGLKNHIKAKMLLGVYEVFIEYNFTNAATISIDTCNIIKELFEQHQKLSELIQDAVTVAKKSRSASIKQTYCSLFSFKCLASLFYSIICDKKPTNEPGLVLLRQSMYISKLLASSILMKLHQVVNFAHCNGTGGGNLQHIFRHSLKVAKSALIQVNGDSLIADDVLKLDKGKKLTSLCLEMLSQVIGFTSIHIPGQLSSLLEKLDFSPDVISQADAVADGSLVFRLIRRIQRMAIKIITSPDDEFGVKEAQTLMNALSYLIPHLSSDGEEFQQMYNWFSRLCCEHEIKDVILSKNVLAKYLCIHRESKLNNLIIVKLCQDLHSCIGDIDEDVEVEKRSHFKIINEKTATSSFILMVDQIEVVLEEILWCLTKLKCTIDENKRIKLQQSVSETLTNIVFSLHELTQTAFPQGMCVDAITRVLTKLYTIFATFVKHLLSLYNQKCGGLPPNFERMVKLSGSHLSPQVYAMITYIQTVQSNLFKDQSISGTSKNKKKVNLTRKNKALKESRSIPNLIYFIEQYESCLILLSKKSKIDLMSGMKRSTARDFRINQKSLEEALLEPSDSSQDNSIVSSIDLTQEDSSSNKSISHSAKRQKIS</sequence>
<feature type="domain" description="FANCI solenoid 4" evidence="5">
    <location>
        <begin position="1044"/>
        <end position="1285"/>
    </location>
</feature>
<dbReference type="GeneID" id="101235941"/>
<dbReference type="Pfam" id="PF14679">
    <property type="entry name" value="FANCI_HD1"/>
    <property type="match status" value="1"/>
</dbReference>
<dbReference type="Pfam" id="PF14675">
    <property type="entry name" value="FANCI_S1"/>
    <property type="match status" value="1"/>
</dbReference>
<dbReference type="InterPro" id="IPR029310">
    <property type="entry name" value="FANCI_HD1"/>
</dbReference>
<dbReference type="Proteomes" id="UP001652625">
    <property type="component" value="Chromosome 03"/>
</dbReference>
<reference evidence="9" key="1">
    <citation type="submission" date="2025-08" db="UniProtKB">
        <authorList>
            <consortium name="RefSeq"/>
        </authorList>
    </citation>
    <scope>IDENTIFICATION</scope>
</reference>
<dbReference type="Pfam" id="PF14677">
    <property type="entry name" value="FANCI_S3"/>
    <property type="match status" value="1"/>
</dbReference>
<dbReference type="PANTHER" id="PTHR21818:SF0">
    <property type="entry name" value="FANCONI ANEMIA GROUP I PROTEIN"/>
    <property type="match status" value="1"/>
</dbReference>
<dbReference type="InterPro" id="IPR029314">
    <property type="entry name" value="FANCI_S4"/>
</dbReference>
<evidence type="ECO:0000259" key="7">
    <source>
        <dbReference type="Pfam" id="PF14680"/>
    </source>
</evidence>
<feature type="domain" description="FANCI solenoid 1" evidence="2">
    <location>
        <begin position="67"/>
        <end position="278"/>
    </location>
</feature>
<dbReference type="PANTHER" id="PTHR21818">
    <property type="entry name" value="BC025462 PROTEIN"/>
    <property type="match status" value="1"/>
</dbReference>
<dbReference type="InterPro" id="IPR029308">
    <property type="entry name" value="FANCI_S1"/>
</dbReference>
<dbReference type="Pfam" id="PF14678">
    <property type="entry name" value="FANCI_S4"/>
    <property type="match status" value="1"/>
</dbReference>